<evidence type="ECO:0000256" key="1">
    <source>
        <dbReference type="SAM" id="SignalP"/>
    </source>
</evidence>
<feature type="signal peptide" evidence="1">
    <location>
        <begin position="1"/>
        <end position="20"/>
    </location>
</feature>
<sequence>MFKQFILVLVLIVIAQSCSMSDMVSCTKKFNQQLENCGTEQGILSCIANVEECQSCAQRFIKNIESKIKKTREIQDNPTKLTSFACDVKKGMCQAHCDSFTNSCYKTCLKQAGC</sequence>
<comment type="caution">
    <text evidence="2">The sequence shown here is derived from an EMBL/GenBank/DDBJ whole genome shotgun (WGS) entry which is preliminary data.</text>
</comment>
<keyword evidence="1" id="KW-0732">Signal</keyword>
<name>A0A0V0R2U9_PSEPJ</name>
<evidence type="ECO:0000313" key="3">
    <source>
        <dbReference type="Proteomes" id="UP000054937"/>
    </source>
</evidence>
<proteinExistence type="predicted"/>
<feature type="chain" id="PRO_5006867668" evidence="1">
    <location>
        <begin position="21"/>
        <end position="114"/>
    </location>
</feature>
<keyword evidence="3" id="KW-1185">Reference proteome</keyword>
<evidence type="ECO:0000313" key="2">
    <source>
        <dbReference type="EMBL" id="KRX08836.1"/>
    </source>
</evidence>
<dbReference type="EMBL" id="LDAU01000057">
    <property type="protein sequence ID" value="KRX08836.1"/>
    <property type="molecule type" value="Genomic_DNA"/>
</dbReference>
<organism evidence="2 3">
    <name type="scientific">Pseudocohnilembus persalinus</name>
    <name type="common">Ciliate</name>
    <dbReference type="NCBI Taxonomy" id="266149"/>
    <lineage>
        <taxon>Eukaryota</taxon>
        <taxon>Sar</taxon>
        <taxon>Alveolata</taxon>
        <taxon>Ciliophora</taxon>
        <taxon>Intramacronucleata</taxon>
        <taxon>Oligohymenophorea</taxon>
        <taxon>Scuticociliatia</taxon>
        <taxon>Philasterida</taxon>
        <taxon>Pseudocohnilembidae</taxon>
        <taxon>Pseudocohnilembus</taxon>
    </lineage>
</organism>
<accession>A0A0V0R2U9</accession>
<protein>
    <submittedName>
        <fullName evidence="2">Uncharacterized protein</fullName>
    </submittedName>
</protein>
<dbReference type="PROSITE" id="PS51257">
    <property type="entry name" value="PROKAR_LIPOPROTEIN"/>
    <property type="match status" value="1"/>
</dbReference>
<reference evidence="2 3" key="1">
    <citation type="journal article" date="2015" name="Sci. Rep.">
        <title>Genome of the facultative scuticociliatosis pathogen Pseudocohnilembus persalinus provides insight into its virulence through horizontal gene transfer.</title>
        <authorList>
            <person name="Xiong J."/>
            <person name="Wang G."/>
            <person name="Cheng J."/>
            <person name="Tian M."/>
            <person name="Pan X."/>
            <person name="Warren A."/>
            <person name="Jiang C."/>
            <person name="Yuan D."/>
            <person name="Miao W."/>
        </authorList>
    </citation>
    <scope>NUCLEOTIDE SEQUENCE [LARGE SCALE GENOMIC DNA]</scope>
    <source>
        <strain evidence="2">36N120E</strain>
    </source>
</reference>
<dbReference type="AlphaFoldDB" id="A0A0V0R2U9"/>
<gene>
    <name evidence="2" type="ORF">PPERSA_08940</name>
</gene>
<dbReference type="InParanoid" id="A0A0V0R2U9"/>
<dbReference type="Proteomes" id="UP000054937">
    <property type="component" value="Unassembled WGS sequence"/>
</dbReference>